<gene>
    <name evidence="5" type="ORF">C7445_1011</name>
    <name evidence="4" type="ORF">C7445_107159</name>
    <name evidence="3" type="ORF">C7445_111119</name>
    <name evidence="2" type="ORF">C7445_11289</name>
    <name evidence="1" type="ORF">C7445_1151</name>
</gene>
<dbReference type="EMBL" id="SORF01000001">
    <property type="protein sequence ID" value="TDY51010.1"/>
    <property type="molecule type" value="Genomic_DNA"/>
</dbReference>
<evidence type="ECO:0000313" key="2">
    <source>
        <dbReference type="EMBL" id="TDY43087.1"/>
    </source>
</evidence>
<protein>
    <submittedName>
        <fullName evidence="3">Uncharacterized protein</fullName>
    </submittedName>
</protein>
<evidence type="ECO:0000313" key="3">
    <source>
        <dbReference type="EMBL" id="TDY43471.1"/>
    </source>
</evidence>
<accession>A0A4R8LLL9</accession>
<dbReference type="EMBL" id="SORF01000012">
    <property type="protein sequence ID" value="TDY43087.1"/>
    <property type="molecule type" value="Genomic_DNA"/>
</dbReference>
<evidence type="ECO:0000313" key="6">
    <source>
        <dbReference type="Proteomes" id="UP000294581"/>
    </source>
</evidence>
<dbReference type="Proteomes" id="UP000294581">
    <property type="component" value="Unassembled WGS sequence"/>
</dbReference>
<evidence type="ECO:0000313" key="1">
    <source>
        <dbReference type="EMBL" id="TDY42370.1"/>
    </source>
</evidence>
<keyword evidence="6" id="KW-1185">Reference proteome</keyword>
<dbReference type="EMBL" id="SORF01000015">
    <property type="protein sequence ID" value="TDY42370.1"/>
    <property type="molecule type" value="Genomic_DNA"/>
</dbReference>
<sequence length="46" mass="5311">TLNEISLSRIRETDKLAWCVFSFQGATLPFEAAQSIYHSLHFIVNR</sequence>
<reference evidence="3 6" key="1">
    <citation type="submission" date="2019-03" db="EMBL/GenBank/DDBJ databases">
        <title>Genomic Encyclopedia of Type Strains, Phase IV (KMG-IV): sequencing the most valuable type-strain genomes for metagenomic binning, comparative biology and taxonomic classification.</title>
        <authorList>
            <person name="Goeker M."/>
        </authorList>
    </citation>
    <scope>NUCLEOTIDE SEQUENCE [LARGE SCALE GENOMIC DNA]</scope>
    <source>
        <strain evidence="3 6">DSM 17974</strain>
    </source>
</reference>
<proteinExistence type="predicted"/>
<organism evidence="3 6">
    <name type="scientific">Alicyclobacillus sacchari</name>
    <dbReference type="NCBI Taxonomy" id="392010"/>
    <lineage>
        <taxon>Bacteria</taxon>
        <taxon>Bacillati</taxon>
        <taxon>Bacillota</taxon>
        <taxon>Bacilli</taxon>
        <taxon>Bacillales</taxon>
        <taxon>Alicyclobacillaceae</taxon>
        <taxon>Alicyclobacillus</taxon>
    </lineage>
</organism>
<dbReference type="AlphaFoldDB" id="A0A4R8LLL9"/>
<dbReference type="EMBL" id="SORF01000007">
    <property type="protein sequence ID" value="TDY46378.1"/>
    <property type="molecule type" value="Genomic_DNA"/>
</dbReference>
<feature type="non-terminal residue" evidence="3">
    <location>
        <position position="1"/>
    </location>
</feature>
<name>A0A4R8LLL9_9BACL</name>
<evidence type="ECO:0000313" key="4">
    <source>
        <dbReference type="EMBL" id="TDY46378.1"/>
    </source>
</evidence>
<dbReference type="EMBL" id="SORF01000011">
    <property type="protein sequence ID" value="TDY43471.1"/>
    <property type="molecule type" value="Genomic_DNA"/>
</dbReference>
<comment type="caution">
    <text evidence="3">The sequence shown here is derived from an EMBL/GenBank/DDBJ whole genome shotgun (WGS) entry which is preliminary data.</text>
</comment>
<evidence type="ECO:0000313" key="5">
    <source>
        <dbReference type="EMBL" id="TDY51010.1"/>
    </source>
</evidence>